<dbReference type="Proteomes" id="UP000572817">
    <property type="component" value="Unassembled WGS sequence"/>
</dbReference>
<reference evidence="3" key="1">
    <citation type="submission" date="2020-04" db="EMBL/GenBank/DDBJ databases">
        <title>Genome Assembly and Annotation of Botryosphaeria dothidea sdau 11-99, a Latent Pathogen of Apple Fruit Ring Rot in China.</title>
        <authorList>
            <person name="Yu C."/>
            <person name="Diao Y."/>
            <person name="Lu Q."/>
            <person name="Zhao J."/>
            <person name="Cui S."/>
            <person name="Peng C."/>
            <person name="He B."/>
            <person name="Liu H."/>
        </authorList>
    </citation>
    <scope>NUCLEOTIDE SEQUENCE [LARGE SCALE GENOMIC DNA]</scope>
    <source>
        <strain evidence="3">Sdau11-99</strain>
    </source>
</reference>
<comment type="caution">
    <text evidence="3">The sequence shown here is derived from an EMBL/GenBank/DDBJ whole genome shotgun (WGS) entry which is preliminary data.</text>
</comment>
<evidence type="ECO:0000259" key="2">
    <source>
        <dbReference type="Pfam" id="PF12146"/>
    </source>
</evidence>
<dbReference type="SUPFAM" id="SSF53474">
    <property type="entry name" value="alpha/beta-Hydrolases"/>
    <property type="match status" value="1"/>
</dbReference>
<sequence length="301" mass="32975">MVGTKRDIEFQTIDGVRLRGWFYPAAKESTQKTACIIMTHGLSGLKEQFLPSFASRFNVAGYAVLVYDNRNWGSSDGHPRNETDPLKQARDYSDAFDYASTLPEVDASRIVFWGSSLSGGCVITAAAQDKRAKSAIVQVPFVSGESTAPATLPLLPMVYADRHAIKSGGTGATVPVVAANPEDARNGSQAVLHGPGVFEFLQEMRTNGNTWETHITMQSLLNVFIFEPQAFIHRVSPTPLLMVVADSDTVVSTSGQLKAFSLAYEPKRVVVLGNCTHFDPYYATKFEENITTQIKFLQENV</sequence>
<dbReference type="AlphaFoldDB" id="A0A8H4NC07"/>
<organism evidence="3 4">
    <name type="scientific">Botryosphaeria dothidea</name>
    <dbReference type="NCBI Taxonomy" id="55169"/>
    <lineage>
        <taxon>Eukaryota</taxon>
        <taxon>Fungi</taxon>
        <taxon>Dikarya</taxon>
        <taxon>Ascomycota</taxon>
        <taxon>Pezizomycotina</taxon>
        <taxon>Dothideomycetes</taxon>
        <taxon>Dothideomycetes incertae sedis</taxon>
        <taxon>Botryosphaeriales</taxon>
        <taxon>Botryosphaeriaceae</taxon>
        <taxon>Botryosphaeria</taxon>
    </lineage>
</organism>
<dbReference type="InterPro" id="IPR029058">
    <property type="entry name" value="AB_hydrolase_fold"/>
</dbReference>
<evidence type="ECO:0000256" key="1">
    <source>
        <dbReference type="ARBA" id="ARBA00029464"/>
    </source>
</evidence>
<dbReference type="EMBL" id="WWBZ02000016">
    <property type="protein sequence ID" value="KAF4309792.1"/>
    <property type="molecule type" value="Genomic_DNA"/>
</dbReference>
<evidence type="ECO:0000313" key="4">
    <source>
        <dbReference type="Proteomes" id="UP000572817"/>
    </source>
</evidence>
<dbReference type="PANTHER" id="PTHR47751">
    <property type="entry name" value="SUPERFAMILY HYDROLASE, PUTATIVE (AFU_ORTHOLOGUE AFUA_2G16580)-RELATED"/>
    <property type="match status" value="1"/>
</dbReference>
<dbReference type="PANTHER" id="PTHR47751:SF2">
    <property type="entry name" value="DLTD N-TERMINAL DOMAIN PROTEIN (AFU_ORTHOLOGUE AFUA_8G00380)-RELATED"/>
    <property type="match status" value="1"/>
</dbReference>
<dbReference type="Gene3D" id="3.40.50.1820">
    <property type="entry name" value="alpha/beta hydrolase"/>
    <property type="match status" value="1"/>
</dbReference>
<name>A0A8H4NC07_9PEZI</name>
<proteinExistence type="inferred from homology"/>
<accession>A0A8H4NC07</accession>
<feature type="domain" description="Serine aminopeptidase S33" evidence="2">
    <location>
        <begin position="32"/>
        <end position="277"/>
    </location>
</feature>
<dbReference type="Gene3D" id="1.10.10.800">
    <property type="match status" value="1"/>
</dbReference>
<comment type="similarity">
    <text evidence="1">Belongs to the polyketide transferase af380 family.</text>
</comment>
<dbReference type="InterPro" id="IPR051411">
    <property type="entry name" value="Polyketide_trans_af380"/>
</dbReference>
<keyword evidence="4" id="KW-1185">Reference proteome</keyword>
<dbReference type="InterPro" id="IPR022742">
    <property type="entry name" value="Hydrolase_4"/>
</dbReference>
<dbReference type="Pfam" id="PF12146">
    <property type="entry name" value="Hydrolase_4"/>
    <property type="match status" value="1"/>
</dbReference>
<protein>
    <recommendedName>
        <fullName evidence="2">Serine aminopeptidase S33 domain-containing protein</fullName>
    </recommendedName>
</protein>
<dbReference type="OrthoDB" id="2498029at2759"/>
<evidence type="ECO:0000313" key="3">
    <source>
        <dbReference type="EMBL" id="KAF4309792.1"/>
    </source>
</evidence>
<gene>
    <name evidence="3" type="ORF">GTA08_BOTSDO03388</name>
</gene>